<dbReference type="EnsemblMetazoa" id="LLOJ002939-RA">
    <property type="protein sequence ID" value="LLOJ002939-PA"/>
    <property type="gene ID" value="LLOJ002939"/>
</dbReference>
<protein>
    <submittedName>
        <fullName evidence="1">Uncharacterized protein</fullName>
    </submittedName>
</protein>
<name>A0A1B0CF19_LUTLO</name>
<sequence length="35" mass="4097">MISRVRRTSGQDTKVDIPLPHYTIPIEKFADKRVK</sequence>
<evidence type="ECO:0000313" key="2">
    <source>
        <dbReference type="Proteomes" id="UP000092461"/>
    </source>
</evidence>
<evidence type="ECO:0000313" key="1">
    <source>
        <dbReference type="EnsemblMetazoa" id="LLOJ002939-PA"/>
    </source>
</evidence>
<dbReference type="EMBL" id="AJWK01009589">
    <property type="status" value="NOT_ANNOTATED_CDS"/>
    <property type="molecule type" value="Genomic_DNA"/>
</dbReference>
<reference evidence="1" key="1">
    <citation type="submission" date="2020-05" db="UniProtKB">
        <authorList>
            <consortium name="EnsemblMetazoa"/>
        </authorList>
    </citation>
    <scope>IDENTIFICATION</scope>
    <source>
        <strain evidence="1">Jacobina</strain>
    </source>
</reference>
<dbReference type="Proteomes" id="UP000092461">
    <property type="component" value="Unassembled WGS sequence"/>
</dbReference>
<proteinExistence type="predicted"/>
<organism evidence="1 2">
    <name type="scientific">Lutzomyia longipalpis</name>
    <name type="common">Sand fly</name>
    <dbReference type="NCBI Taxonomy" id="7200"/>
    <lineage>
        <taxon>Eukaryota</taxon>
        <taxon>Metazoa</taxon>
        <taxon>Ecdysozoa</taxon>
        <taxon>Arthropoda</taxon>
        <taxon>Hexapoda</taxon>
        <taxon>Insecta</taxon>
        <taxon>Pterygota</taxon>
        <taxon>Neoptera</taxon>
        <taxon>Endopterygota</taxon>
        <taxon>Diptera</taxon>
        <taxon>Nematocera</taxon>
        <taxon>Psychodoidea</taxon>
        <taxon>Psychodidae</taxon>
        <taxon>Lutzomyia</taxon>
        <taxon>Lutzomyia</taxon>
    </lineage>
</organism>
<dbReference type="VEuPathDB" id="VectorBase:LLOJ002939"/>
<keyword evidence="2" id="KW-1185">Reference proteome</keyword>
<accession>A0A1B0CF19</accession>
<dbReference type="AlphaFoldDB" id="A0A1B0CF19"/>